<evidence type="ECO:0000313" key="2">
    <source>
        <dbReference type="EMBL" id="MET3658050.1"/>
    </source>
</evidence>
<dbReference type="PANTHER" id="PTHR33516:SF2">
    <property type="entry name" value="LEXA REPRESSOR-RELATED"/>
    <property type="match status" value="1"/>
</dbReference>
<accession>A0ABV2KAE4</accession>
<dbReference type="PANTHER" id="PTHR33516">
    <property type="entry name" value="LEXA REPRESSOR"/>
    <property type="match status" value="1"/>
</dbReference>
<dbReference type="EC" id="3.4.21.88" evidence="2"/>
<evidence type="ECO:0000313" key="3">
    <source>
        <dbReference type="Proteomes" id="UP001549104"/>
    </source>
</evidence>
<name>A0ABV2KAE4_SPOPS</name>
<dbReference type="InterPro" id="IPR050077">
    <property type="entry name" value="LexA_repressor"/>
</dbReference>
<dbReference type="SUPFAM" id="SSF46785">
    <property type="entry name" value="Winged helix' DNA-binding domain"/>
    <property type="match status" value="1"/>
</dbReference>
<dbReference type="GO" id="GO:0004252">
    <property type="term" value="F:serine-type endopeptidase activity"/>
    <property type="evidence" value="ECO:0007669"/>
    <property type="project" value="UniProtKB-EC"/>
</dbReference>
<keyword evidence="2" id="KW-0378">Hydrolase</keyword>
<dbReference type="Pfam" id="PF01726">
    <property type="entry name" value="LexA_DNA_bind"/>
    <property type="match status" value="1"/>
</dbReference>
<dbReference type="InterPro" id="IPR036388">
    <property type="entry name" value="WH-like_DNA-bd_sf"/>
</dbReference>
<proteinExistence type="predicted"/>
<feature type="domain" description="LexA repressor DNA-binding" evidence="1">
    <location>
        <begin position="2"/>
        <end position="62"/>
    </location>
</feature>
<dbReference type="Proteomes" id="UP001549104">
    <property type="component" value="Unassembled WGS sequence"/>
</dbReference>
<keyword evidence="3" id="KW-1185">Reference proteome</keyword>
<dbReference type="RefSeq" id="WP_354313727.1">
    <property type="nucleotide sequence ID" value="NZ_JBEPME010000004.1"/>
</dbReference>
<dbReference type="InterPro" id="IPR036390">
    <property type="entry name" value="WH_DNA-bd_sf"/>
</dbReference>
<reference evidence="2 3" key="1">
    <citation type="submission" date="2024-06" db="EMBL/GenBank/DDBJ databases">
        <title>Sorghum-associated microbial communities from plants grown in Nebraska, USA.</title>
        <authorList>
            <person name="Schachtman D."/>
        </authorList>
    </citation>
    <scope>NUCLEOTIDE SEQUENCE [LARGE SCALE GENOMIC DNA]</scope>
    <source>
        <strain evidence="2 3">1288</strain>
    </source>
</reference>
<gene>
    <name evidence="2" type="ORF">ABIC55_003147</name>
</gene>
<dbReference type="EMBL" id="JBEPME010000004">
    <property type="protein sequence ID" value="MET3658050.1"/>
    <property type="molecule type" value="Genomic_DNA"/>
</dbReference>
<dbReference type="InterPro" id="IPR006199">
    <property type="entry name" value="LexA_DNA-bd_dom"/>
</dbReference>
<protein>
    <submittedName>
        <fullName evidence="2">Repressor LexA</fullName>
        <ecNumber evidence="2">3.4.21.88</ecNumber>
    </submittedName>
</protein>
<sequence>MSERQKSILEYFKSYTVENQYPPTIREIATAVGLKSSSTVHGHLDRMRENGYINFVASSPRTLTVVI</sequence>
<evidence type="ECO:0000259" key="1">
    <source>
        <dbReference type="Pfam" id="PF01726"/>
    </source>
</evidence>
<organism evidence="2 3">
    <name type="scientific">Sporosarcina psychrophila</name>
    <name type="common">Bacillus psychrophilus</name>
    <dbReference type="NCBI Taxonomy" id="1476"/>
    <lineage>
        <taxon>Bacteria</taxon>
        <taxon>Bacillati</taxon>
        <taxon>Bacillota</taxon>
        <taxon>Bacilli</taxon>
        <taxon>Bacillales</taxon>
        <taxon>Caryophanaceae</taxon>
        <taxon>Sporosarcina</taxon>
    </lineage>
</organism>
<comment type="caution">
    <text evidence="2">The sequence shown here is derived from an EMBL/GenBank/DDBJ whole genome shotgun (WGS) entry which is preliminary data.</text>
</comment>
<dbReference type="Gene3D" id="1.10.10.10">
    <property type="entry name" value="Winged helix-like DNA-binding domain superfamily/Winged helix DNA-binding domain"/>
    <property type="match status" value="1"/>
</dbReference>